<keyword evidence="4" id="KW-1185">Reference proteome</keyword>
<dbReference type="Gene3D" id="3.40.50.720">
    <property type="entry name" value="NAD(P)-binding Rossmann-like Domain"/>
    <property type="match status" value="1"/>
</dbReference>
<dbReference type="InterPro" id="IPR000683">
    <property type="entry name" value="Gfo/Idh/MocA-like_OxRdtase_N"/>
</dbReference>
<sequence length="432" mass="48124">MSESLARFPVTVSIVGAGSRGSSYASFALKNPHLMKVVAVAEPKNIRRNNMAEKYDIPSKFVFSDWKELAKQPRLSQAVVIATFDHLHVEPTLELAKLGYHIMLEKPMAVSIKDCQRIVSAVTENNVIFAVCHALRYTPYNRMLKKLIQSDTLGSIINIQHLEPVGHSQFAHSFVRGNYERESGNTNVLMNKCIHDLDLLAHLIGRRCMKISSFGNISHFKPDRKPKQAGESKLCMDCPYESNCAYSAVKIYLDPIKSGHTGWPASSITDVVDIENVTKALEDGPYGRCVHECENDVCDNQVVNMVFENGSTCTLTVVAGAEAMPQGKTRIFGTKGEVDGDGKLIRHTDFRTGERVDIDPNSRQEKLSNEIEPDYDMMRAFVNAVAHEDPEGYILTGPEEAFNCHIYAFAAEHARISGSVVTLEDFRKLHSC</sequence>
<reference evidence="3 4" key="1">
    <citation type="submission" date="2023-04" db="EMBL/GenBank/DDBJ databases">
        <title>Genome of Basidiobolus ranarum AG-B5.</title>
        <authorList>
            <person name="Stajich J.E."/>
            <person name="Carter-House D."/>
            <person name="Gryganskyi A."/>
        </authorList>
    </citation>
    <scope>NUCLEOTIDE SEQUENCE [LARGE SCALE GENOMIC DNA]</scope>
    <source>
        <strain evidence="3 4">AG-B5</strain>
    </source>
</reference>
<dbReference type="SUPFAM" id="SSF55347">
    <property type="entry name" value="Glyceraldehyde-3-phosphate dehydrogenase-like, C-terminal domain"/>
    <property type="match status" value="1"/>
</dbReference>
<dbReference type="PANTHER" id="PTHR43377">
    <property type="entry name" value="BILIVERDIN REDUCTASE A"/>
    <property type="match status" value="1"/>
</dbReference>
<comment type="caution">
    <text evidence="3">The sequence shown here is derived from an EMBL/GenBank/DDBJ whole genome shotgun (WGS) entry which is preliminary data.</text>
</comment>
<dbReference type="InterPro" id="IPR051450">
    <property type="entry name" value="Gfo/Idh/MocA_Oxidoreductases"/>
</dbReference>
<name>A0ABR2VT83_9FUNG</name>
<dbReference type="InterPro" id="IPR036291">
    <property type="entry name" value="NAD(P)-bd_dom_sf"/>
</dbReference>
<evidence type="ECO:0000313" key="4">
    <source>
        <dbReference type="Proteomes" id="UP001479436"/>
    </source>
</evidence>
<evidence type="ECO:0000259" key="1">
    <source>
        <dbReference type="Pfam" id="PF01408"/>
    </source>
</evidence>
<protein>
    <recommendedName>
        <fullName evidence="5">Oxidoreductase</fullName>
    </recommendedName>
</protein>
<evidence type="ECO:0000259" key="2">
    <source>
        <dbReference type="Pfam" id="PF02894"/>
    </source>
</evidence>
<proteinExistence type="predicted"/>
<dbReference type="Pfam" id="PF02894">
    <property type="entry name" value="GFO_IDH_MocA_C"/>
    <property type="match status" value="1"/>
</dbReference>
<feature type="domain" description="Gfo/Idh/MocA-like oxidoreductase C-terminal" evidence="2">
    <location>
        <begin position="145"/>
        <end position="355"/>
    </location>
</feature>
<dbReference type="PANTHER" id="PTHR43377:SF2">
    <property type="entry name" value="BINDING ROSSMANN FOLD OXIDOREDUCTASE, PUTATIVE (AFU_ORTHOLOGUE AFUA_4G00560)-RELATED"/>
    <property type="match status" value="1"/>
</dbReference>
<dbReference type="Gene3D" id="3.30.360.10">
    <property type="entry name" value="Dihydrodipicolinate Reductase, domain 2"/>
    <property type="match status" value="1"/>
</dbReference>
<dbReference type="InterPro" id="IPR004104">
    <property type="entry name" value="Gfo/Idh/MocA-like_OxRdtase_C"/>
</dbReference>
<evidence type="ECO:0000313" key="3">
    <source>
        <dbReference type="EMBL" id="KAK9701197.1"/>
    </source>
</evidence>
<gene>
    <name evidence="3" type="ORF">K7432_011819</name>
</gene>
<dbReference type="SUPFAM" id="SSF51735">
    <property type="entry name" value="NAD(P)-binding Rossmann-fold domains"/>
    <property type="match status" value="1"/>
</dbReference>
<evidence type="ECO:0008006" key="5">
    <source>
        <dbReference type="Google" id="ProtNLM"/>
    </source>
</evidence>
<dbReference type="EMBL" id="JASJQH010007835">
    <property type="protein sequence ID" value="KAK9701197.1"/>
    <property type="molecule type" value="Genomic_DNA"/>
</dbReference>
<organism evidence="3 4">
    <name type="scientific">Basidiobolus ranarum</name>
    <dbReference type="NCBI Taxonomy" id="34480"/>
    <lineage>
        <taxon>Eukaryota</taxon>
        <taxon>Fungi</taxon>
        <taxon>Fungi incertae sedis</taxon>
        <taxon>Zoopagomycota</taxon>
        <taxon>Entomophthoromycotina</taxon>
        <taxon>Basidiobolomycetes</taxon>
        <taxon>Basidiobolales</taxon>
        <taxon>Basidiobolaceae</taxon>
        <taxon>Basidiobolus</taxon>
    </lineage>
</organism>
<dbReference type="Pfam" id="PF01408">
    <property type="entry name" value="GFO_IDH_MocA"/>
    <property type="match status" value="1"/>
</dbReference>
<accession>A0ABR2VT83</accession>
<feature type="domain" description="Gfo/Idh/MocA-like oxidoreductase N-terminal" evidence="1">
    <location>
        <begin position="11"/>
        <end position="132"/>
    </location>
</feature>
<dbReference type="Proteomes" id="UP001479436">
    <property type="component" value="Unassembled WGS sequence"/>
</dbReference>